<dbReference type="InterPro" id="IPR036390">
    <property type="entry name" value="WH_DNA-bd_sf"/>
</dbReference>
<evidence type="ECO:0000259" key="5">
    <source>
        <dbReference type="PROSITE" id="PS51078"/>
    </source>
</evidence>
<dbReference type="GO" id="GO:0045892">
    <property type="term" value="P:negative regulation of DNA-templated transcription"/>
    <property type="evidence" value="ECO:0007669"/>
    <property type="project" value="TreeGrafter"/>
</dbReference>
<dbReference type="InterPro" id="IPR050707">
    <property type="entry name" value="HTH_MetabolicPath_Reg"/>
</dbReference>
<accession>Q11E36</accession>
<feature type="domain" description="IclR-ED" evidence="5">
    <location>
        <begin position="73"/>
        <end position="258"/>
    </location>
</feature>
<dbReference type="EMBL" id="CP000390">
    <property type="protein sequence ID" value="ABG64339.1"/>
    <property type="molecule type" value="Genomic_DNA"/>
</dbReference>
<evidence type="ECO:0000256" key="1">
    <source>
        <dbReference type="ARBA" id="ARBA00023015"/>
    </source>
</evidence>
<dbReference type="InterPro" id="IPR029016">
    <property type="entry name" value="GAF-like_dom_sf"/>
</dbReference>
<dbReference type="GO" id="GO:0003700">
    <property type="term" value="F:DNA-binding transcription factor activity"/>
    <property type="evidence" value="ECO:0007669"/>
    <property type="project" value="TreeGrafter"/>
</dbReference>
<dbReference type="HOGENOM" id="CLU_062618_6_0_5"/>
<sequence length="276" mass="30084">MVKLATGQTLRSAERMLDVLSVFSTTEPALTARQIAGRLNLAQSTLSRILEVLTRRNFISYDETRGVYTPHFEIIRLAEAVVSNNDLISATRIPMDRLLEKSGESNQLAVLSGDQCVFVNRRVSNQVVKVFSPLGQSLPCWDGRAAGQALIAWCSASKIDEILPEDSAWRRIGSAISGRAEFLELLAQVRQLGYAINNEFSAPDVWAVAAPVRDHTREVVAAITVPVLASRITSQERILELAEMVCDAAQAASANLFYSGDYQTGQTCGSGSNRPA</sequence>
<reference evidence="6" key="1">
    <citation type="submission" date="2006-06" db="EMBL/GenBank/DDBJ databases">
        <title>Complete sequence of chromosome of Chelativorans sp. BNC1.</title>
        <authorList>
            <consortium name="US DOE Joint Genome Institute"/>
            <person name="Copeland A."/>
            <person name="Lucas S."/>
            <person name="Lapidus A."/>
            <person name="Barry K."/>
            <person name="Detter J.C."/>
            <person name="Glavina del Rio T."/>
            <person name="Hammon N."/>
            <person name="Israni S."/>
            <person name="Dalin E."/>
            <person name="Tice H."/>
            <person name="Pitluck S."/>
            <person name="Chertkov O."/>
            <person name="Brettin T."/>
            <person name="Bruce D."/>
            <person name="Han C."/>
            <person name="Tapia R."/>
            <person name="Gilna P."/>
            <person name="Schmutz J."/>
            <person name="Larimer F."/>
            <person name="Land M."/>
            <person name="Hauser L."/>
            <person name="Kyrpides N."/>
            <person name="Mikhailova N."/>
            <person name="Richardson P."/>
        </authorList>
    </citation>
    <scope>NUCLEOTIDE SEQUENCE</scope>
    <source>
        <strain evidence="6">BNC1</strain>
    </source>
</reference>
<dbReference type="PROSITE" id="PS51077">
    <property type="entry name" value="HTH_ICLR"/>
    <property type="match status" value="1"/>
</dbReference>
<dbReference type="SMART" id="SM00346">
    <property type="entry name" value="HTH_ICLR"/>
    <property type="match status" value="1"/>
</dbReference>
<dbReference type="SUPFAM" id="SSF55781">
    <property type="entry name" value="GAF domain-like"/>
    <property type="match status" value="1"/>
</dbReference>
<feature type="domain" description="HTH iclR-type" evidence="4">
    <location>
        <begin position="10"/>
        <end position="72"/>
    </location>
</feature>
<proteinExistence type="predicted"/>
<protein>
    <submittedName>
        <fullName evidence="6">Transcriptional regulator, IclR family</fullName>
    </submittedName>
</protein>
<dbReference type="PANTHER" id="PTHR30136:SF35">
    <property type="entry name" value="HTH-TYPE TRANSCRIPTIONAL REGULATOR RV1719"/>
    <property type="match status" value="1"/>
</dbReference>
<dbReference type="eggNOG" id="COG1414">
    <property type="taxonomic scope" value="Bacteria"/>
</dbReference>
<keyword evidence="2" id="KW-0238">DNA-binding</keyword>
<gene>
    <name evidence="6" type="ordered locus">Meso_2967</name>
</gene>
<dbReference type="SUPFAM" id="SSF46785">
    <property type="entry name" value="Winged helix' DNA-binding domain"/>
    <property type="match status" value="1"/>
</dbReference>
<dbReference type="InterPro" id="IPR036388">
    <property type="entry name" value="WH-like_DNA-bd_sf"/>
</dbReference>
<name>Q11E36_CHESB</name>
<evidence type="ECO:0000313" key="6">
    <source>
        <dbReference type="EMBL" id="ABG64339.1"/>
    </source>
</evidence>
<organism evidence="6">
    <name type="scientific">Chelativorans sp. (strain BNC1)</name>
    <dbReference type="NCBI Taxonomy" id="266779"/>
    <lineage>
        <taxon>Bacteria</taxon>
        <taxon>Pseudomonadati</taxon>
        <taxon>Pseudomonadota</taxon>
        <taxon>Alphaproteobacteria</taxon>
        <taxon>Hyphomicrobiales</taxon>
        <taxon>Phyllobacteriaceae</taxon>
        <taxon>Chelativorans</taxon>
    </lineage>
</organism>
<dbReference type="PROSITE" id="PS51078">
    <property type="entry name" value="ICLR_ED"/>
    <property type="match status" value="1"/>
</dbReference>
<evidence type="ECO:0000256" key="3">
    <source>
        <dbReference type="ARBA" id="ARBA00023163"/>
    </source>
</evidence>
<dbReference type="GO" id="GO:0003677">
    <property type="term" value="F:DNA binding"/>
    <property type="evidence" value="ECO:0007669"/>
    <property type="project" value="UniProtKB-KW"/>
</dbReference>
<evidence type="ECO:0000256" key="2">
    <source>
        <dbReference type="ARBA" id="ARBA00023125"/>
    </source>
</evidence>
<dbReference type="AlphaFoldDB" id="Q11E36"/>
<dbReference type="Pfam" id="PF01614">
    <property type="entry name" value="IclR_C"/>
    <property type="match status" value="1"/>
</dbReference>
<dbReference type="Gene3D" id="1.10.10.10">
    <property type="entry name" value="Winged helix-like DNA-binding domain superfamily/Winged helix DNA-binding domain"/>
    <property type="match status" value="1"/>
</dbReference>
<dbReference type="KEGG" id="mes:Meso_2967"/>
<keyword evidence="3" id="KW-0804">Transcription</keyword>
<dbReference type="STRING" id="266779.Meso_2967"/>
<dbReference type="OrthoDB" id="6811967at2"/>
<dbReference type="Gene3D" id="3.30.450.40">
    <property type="match status" value="1"/>
</dbReference>
<evidence type="ECO:0000259" key="4">
    <source>
        <dbReference type="PROSITE" id="PS51077"/>
    </source>
</evidence>
<dbReference type="InterPro" id="IPR014757">
    <property type="entry name" value="Tscrpt_reg_IclR_C"/>
</dbReference>
<keyword evidence="1" id="KW-0805">Transcription regulation</keyword>
<dbReference type="Pfam" id="PF09339">
    <property type="entry name" value="HTH_IclR"/>
    <property type="match status" value="1"/>
</dbReference>
<dbReference type="PANTHER" id="PTHR30136">
    <property type="entry name" value="HELIX-TURN-HELIX TRANSCRIPTIONAL REGULATOR, ICLR FAMILY"/>
    <property type="match status" value="1"/>
</dbReference>
<dbReference type="InterPro" id="IPR005471">
    <property type="entry name" value="Tscrpt_reg_IclR_N"/>
</dbReference>